<protein>
    <submittedName>
        <fullName evidence="1">Uncharacterized protein</fullName>
    </submittedName>
</protein>
<dbReference type="EMBL" id="DS022314">
    <property type="protein sequence ID" value="OAJ44957.1"/>
    <property type="molecule type" value="Genomic_DNA"/>
</dbReference>
<evidence type="ECO:0000313" key="2">
    <source>
        <dbReference type="Proteomes" id="UP000077115"/>
    </source>
</evidence>
<proteinExistence type="predicted"/>
<dbReference type="VEuPathDB" id="FungiDB:BDEG_28132"/>
<gene>
    <name evidence="1" type="ORF">BDEG_28132</name>
</gene>
<dbReference type="Proteomes" id="UP000077115">
    <property type="component" value="Unassembled WGS sequence"/>
</dbReference>
<accession>A0A177WXX8</accession>
<evidence type="ECO:0000313" key="1">
    <source>
        <dbReference type="EMBL" id="OAJ44957.1"/>
    </source>
</evidence>
<dbReference type="AlphaFoldDB" id="A0A177WXX8"/>
<name>A0A177WXX8_BATDL</name>
<organism evidence="1 2">
    <name type="scientific">Batrachochytrium dendrobatidis (strain JEL423)</name>
    <dbReference type="NCBI Taxonomy" id="403673"/>
    <lineage>
        <taxon>Eukaryota</taxon>
        <taxon>Fungi</taxon>
        <taxon>Fungi incertae sedis</taxon>
        <taxon>Chytridiomycota</taxon>
        <taxon>Chytridiomycota incertae sedis</taxon>
        <taxon>Chytridiomycetes</taxon>
        <taxon>Rhizophydiales</taxon>
        <taxon>Rhizophydiales incertae sedis</taxon>
        <taxon>Batrachochytrium</taxon>
    </lineage>
</organism>
<sequence>MQVYQESTLVQQNSKTSSMIVEMTRCQKKHHSKPREHAESKTNIVEILENGSHYHFYNINSVHLPVSCSNYPENKRSRKQVIVNVPACSIQKVTSAANLGI</sequence>
<reference evidence="1 2" key="1">
    <citation type="submission" date="2006-10" db="EMBL/GenBank/DDBJ databases">
        <title>The Genome Sequence of Batrachochytrium dendrobatidis JEL423.</title>
        <authorList>
            <consortium name="The Broad Institute Genome Sequencing Platform"/>
            <person name="Birren B."/>
            <person name="Lander E."/>
            <person name="Galagan J."/>
            <person name="Cuomo C."/>
            <person name="Devon K."/>
            <person name="Jaffe D."/>
            <person name="Butler J."/>
            <person name="Alvarez P."/>
            <person name="Gnerre S."/>
            <person name="Grabherr M."/>
            <person name="Kleber M."/>
            <person name="Mauceli E."/>
            <person name="Brockman W."/>
            <person name="Young S."/>
            <person name="LaButti K."/>
            <person name="Sykes S."/>
            <person name="DeCaprio D."/>
            <person name="Crawford M."/>
            <person name="Koehrsen M."/>
            <person name="Engels R."/>
            <person name="Montgomery P."/>
            <person name="Pearson M."/>
            <person name="Howarth C."/>
            <person name="Larson L."/>
            <person name="White J."/>
            <person name="O'Leary S."/>
            <person name="Kodira C."/>
            <person name="Zeng Q."/>
            <person name="Yandava C."/>
            <person name="Alvarado L."/>
            <person name="Longcore J."/>
            <person name="James T."/>
        </authorList>
    </citation>
    <scope>NUCLEOTIDE SEQUENCE [LARGE SCALE GENOMIC DNA]</scope>
    <source>
        <strain evidence="1 2">JEL423</strain>
    </source>
</reference>
<reference evidence="1 2" key="2">
    <citation type="submission" date="2016-05" db="EMBL/GenBank/DDBJ databases">
        <title>Lineage-specific infection strategies underlie the spectrum of fungal disease in amphibians.</title>
        <authorList>
            <person name="Cuomo C.A."/>
            <person name="Farrer R.A."/>
            <person name="James T."/>
            <person name="Longcore J."/>
            <person name="Birren B."/>
        </authorList>
    </citation>
    <scope>NUCLEOTIDE SEQUENCE [LARGE SCALE GENOMIC DNA]</scope>
    <source>
        <strain evidence="1 2">JEL423</strain>
    </source>
</reference>